<dbReference type="AlphaFoldDB" id="A0A418XWN8"/>
<evidence type="ECO:0000256" key="8">
    <source>
        <dbReference type="ARBA" id="ARBA00023133"/>
    </source>
</evidence>
<proteinExistence type="predicted"/>
<accession>A0A418XWN8</accession>
<dbReference type="Proteomes" id="UP000283734">
    <property type="component" value="Unassembled WGS sequence"/>
</dbReference>
<reference evidence="13 14" key="1">
    <citation type="submission" date="2018-09" db="EMBL/GenBank/DDBJ databases">
        <title>Alcanivorax profundi sp. nov., isolated from 1000 m-depth seawater of the Mariana Trench.</title>
        <authorList>
            <person name="Liu J."/>
        </authorList>
    </citation>
    <scope>NUCLEOTIDE SEQUENCE [LARGE SCALE GENOMIC DNA]</scope>
    <source>
        <strain evidence="13 14">MTEO17</strain>
    </source>
</reference>
<keyword evidence="4" id="KW-0479">Metal-binding</keyword>
<evidence type="ECO:0000256" key="12">
    <source>
        <dbReference type="SAM" id="Phobius"/>
    </source>
</evidence>
<organism evidence="13 14">
    <name type="scientific">Alcanivorax profundi</name>
    <dbReference type="NCBI Taxonomy" id="2338368"/>
    <lineage>
        <taxon>Bacteria</taxon>
        <taxon>Pseudomonadati</taxon>
        <taxon>Pseudomonadota</taxon>
        <taxon>Gammaproteobacteria</taxon>
        <taxon>Oceanospirillales</taxon>
        <taxon>Alcanivoracaceae</taxon>
        <taxon>Alcanivorax</taxon>
    </lineage>
</organism>
<dbReference type="GO" id="GO:0016020">
    <property type="term" value="C:membrane"/>
    <property type="evidence" value="ECO:0007669"/>
    <property type="project" value="UniProtKB-SubCell"/>
</dbReference>
<feature type="transmembrane region" description="Helical" evidence="12">
    <location>
        <begin position="85"/>
        <end position="103"/>
    </location>
</feature>
<keyword evidence="2" id="KW-1003">Cell membrane</keyword>
<feature type="transmembrane region" description="Helical" evidence="12">
    <location>
        <begin position="289"/>
        <end position="310"/>
    </location>
</feature>
<feature type="transmembrane region" description="Helical" evidence="12">
    <location>
        <begin position="12"/>
        <end position="31"/>
    </location>
</feature>
<comment type="caution">
    <text evidence="13">The sequence shown here is derived from an EMBL/GenBank/DDBJ whole genome shotgun (WGS) entry which is preliminary data.</text>
</comment>
<feature type="transmembrane region" description="Helical" evidence="12">
    <location>
        <begin position="115"/>
        <end position="134"/>
    </location>
</feature>
<feature type="transmembrane region" description="Helical" evidence="12">
    <location>
        <begin position="181"/>
        <end position="200"/>
    </location>
</feature>
<dbReference type="RefSeq" id="WP_022986885.1">
    <property type="nucleotide sequence ID" value="NZ_QYYA01000003.1"/>
</dbReference>
<dbReference type="PANTHER" id="PTHR35457:SF1">
    <property type="entry name" value="HEME A SYNTHASE"/>
    <property type="match status" value="1"/>
</dbReference>
<keyword evidence="14" id="KW-1185">Reference proteome</keyword>
<keyword evidence="6" id="KW-0560">Oxidoreductase</keyword>
<protein>
    <submittedName>
        <fullName evidence="13">Heme A synthase</fullName>
    </submittedName>
</protein>
<evidence type="ECO:0000256" key="2">
    <source>
        <dbReference type="ARBA" id="ARBA00022475"/>
    </source>
</evidence>
<keyword evidence="7" id="KW-0408">Iron</keyword>
<evidence type="ECO:0000256" key="5">
    <source>
        <dbReference type="ARBA" id="ARBA00022989"/>
    </source>
</evidence>
<evidence type="ECO:0000256" key="10">
    <source>
        <dbReference type="ARBA" id="ARBA00023157"/>
    </source>
</evidence>
<keyword evidence="3 12" id="KW-0812">Transmembrane</keyword>
<dbReference type="InterPro" id="IPR003780">
    <property type="entry name" value="COX15/CtaA_fam"/>
</dbReference>
<dbReference type="GO" id="GO:0046872">
    <property type="term" value="F:metal ion binding"/>
    <property type="evidence" value="ECO:0007669"/>
    <property type="project" value="UniProtKB-KW"/>
</dbReference>
<evidence type="ECO:0000256" key="9">
    <source>
        <dbReference type="ARBA" id="ARBA00023136"/>
    </source>
</evidence>
<dbReference type="Pfam" id="PF02628">
    <property type="entry name" value="COX15-CtaA"/>
    <property type="match status" value="1"/>
</dbReference>
<feature type="transmembrane region" description="Helical" evidence="12">
    <location>
        <begin position="316"/>
        <end position="336"/>
    </location>
</feature>
<dbReference type="EMBL" id="QYYA01000003">
    <property type="protein sequence ID" value="RJG17233.1"/>
    <property type="molecule type" value="Genomic_DNA"/>
</dbReference>
<evidence type="ECO:0000313" key="14">
    <source>
        <dbReference type="Proteomes" id="UP000283734"/>
    </source>
</evidence>
<feature type="transmembrane region" description="Helical" evidence="12">
    <location>
        <begin position="259"/>
        <end position="277"/>
    </location>
</feature>
<keyword evidence="9 12" id="KW-0472">Membrane</keyword>
<evidence type="ECO:0000256" key="1">
    <source>
        <dbReference type="ARBA" id="ARBA00004141"/>
    </source>
</evidence>
<comment type="subcellular location">
    <subcellularLocation>
        <location evidence="1">Membrane</location>
        <topology evidence="1">Multi-pass membrane protein</topology>
    </subcellularLocation>
</comment>
<dbReference type="OrthoDB" id="1447144at2"/>
<evidence type="ECO:0000256" key="11">
    <source>
        <dbReference type="ARBA" id="ARBA00023444"/>
    </source>
</evidence>
<keyword evidence="10" id="KW-1015">Disulfide bond</keyword>
<evidence type="ECO:0000256" key="3">
    <source>
        <dbReference type="ARBA" id="ARBA00022692"/>
    </source>
</evidence>
<evidence type="ECO:0000256" key="7">
    <source>
        <dbReference type="ARBA" id="ARBA00023004"/>
    </source>
</evidence>
<dbReference type="InterPro" id="IPR050450">
    <property type="entry name" value="COX15/CtaA_HemeA_synthase"/>
</dbReference>
<gene>
    <name evidence="13" type="ORF">D4A39_10895</name>
</gene>
<dbReference type="GO" id="GO:0006784">
    <property type="term" value="P:heme A biosynthetic process"/>
    <property type="evidence" value="ECO:0007669"/>
    <property type="project" value="InterPro"/>
</dbReference>
<evidence type="ECO:0000256" key="6">
    <source>
        <dbReference type="ARBA" id="ARBA00023002"/>
    </source>
</evidence>
<feature type="transmembrane region" description="Helical" evidence="12">
    <location>
        <begin position="140"/>
        <end position="161"/>
    </location>
</feature>
<evidence type="ECO:0000313" key="13">
    <source>
        <dbReference type="EMBL" id="RJG17233.1"/>
    </source>
</evidence>
<keyword evidence="8" id="KW-0350">Heme biosynthesis</keyword>
<dbReference type="PANTHER" id="PTHR35457">
    <property type="entry name" value="HEME A SYNTHASE"/>
    <property type="match status" value="1"/>
</dbReference>
<keyword evidence="5 12" id="KW-1133">Transmembrane helix</keyword>
<evidence type="ECO:0000256" key="4">
    <source>
        <dbReference type="ARBA" id="ARBA00022723"/>
    </source>
</evidence>
<dbReference type="GO" id="GO:0016491">
    <property type="term" value="F:oxidoreductase activity"/>
    <property type="evidence" value="ECO:0007669"/>
    <property type="project" value="UniProtKB-KW"/>
</dbReference>
<sequence>MQTPTSSQRWLRGFCVLAVILAAGVITLGAWTRLADAGLGCPDWPGCYGHLDVRKAIDHVNTTNEAVPGSLREAHKTVPEMVHRYFASTLGLIIIIIAVLSFINRKREKQPLKLPLFLVALVIFQGILGMWTVTMGLQPTIVMLHLLGGFTTFTLLVLLTARVFRWPNFLNDCDVRMLKPLASITLAAVILQIALGGWTASNYAAVACTELPVCEAGWQERLDFEEAFIFWGHEHDQPDFEYGVLDNHARTTIHVMHRFGALLVTLLVLALVAKILLRARSTFFRNFALTILSLLVVQLALGISNVVFAVPLDVAVAHNFVAVILLASLVLFIRAINVKCGIRNPRQGEAKS</sequence>
<name>A0A418XWN8_9GAMM</name>
<comment type="pathway">
    <text evidence="11">Porphyrin-containing compound metabolism.</text>
</comment>